<proteinExistence type="predicted"/>
<protein>
    <submittedName>
        <fullName evidence="2">Uncharacterized protein</fullName>
    </submittedName>
</protein>
<reference evidence="2 3" key="1">
    <citation type="submission" date="2017-09" db="EMBL/GenBank/DDBJ databases">
        <title>WGS assembly of Aquilegia coerulea Goldsmith.</title>
        <authorList>
            <person name="Hodges S."/>
            <person name="Kramer E."/>
            <person name="Nordborg M."/>
            <person name="Tomkins J."/>
            <person name="Borevitz J."/>
            <person name="Derieg N."/>
            <person name="Yan J."/>
            <person name="Mihaltcheva S."/>
            <person name="Hayes R.D."/>
            <person name="Rokhsar D."/>
        </authorList>
    </citation>
    <scope>NUCLEOTIDE SEQUENCE [LARGE SCALE GENOMIC DNA]</scope>
    <source>
        <strain evidence="3">cv. Goldsmith</strain>
    </source>
</reference>
<gene>
    <name evidence="2" type="ORF">AQUCO_01300155v1</name>
</gene>
<feature type="region of interest" description="Disordered" evidence="1">
    <location>
        <begin position="31"/>
        <end position="77"/>
    </location>
</feature>
<dbReference type="Proteomes" id="UP000230069">
    <property type="component" value="Unassembled WGS sequence"/>
</dbReference>
<accession>A0A2G5E0Q1</accession>
<name>A0A2G5E0Q1_AQUCA</name>
<dbReference type="OrthoDB" id="1986360at2759"/>
<evidence type="ECO:0000256" key="1">
    <source>
        <dbReference type="SAM" id="MobiDB-lite"/>
    </source>
</evidence>
<keyword evidence="3" id="KW-1185">Reference proteome</keyword>
<sequence length="203" mass="23417">MESENRTRTLVDQSDYPFKRFKCNYVNDIDEQLVAGRDSPKQPNPPSPPSPTSPRMPPLKPPIFRYPSEGETPIYRGPSEGEGFRYICYVGPNSGDYDYDHTIFFKGDSFTVRENRRLMIPDEERYKRPPEDKRIRSIRDPNNFDFLESLVNKQCPAEFSTDERQGYHHIDIIGLGDAQDLEAPVIPPATVICFDLNGLNFYC</sequence>
<evidence type="ECO:0000313" key="2">
    <source>
        <dbReference type="EMBL" id="PIA49107.1"/>
    </source>
</evidence>
<feature type="compositionally biased region" description="Pro residues" evidence="1">
    <location>
        <begin position="42"/>
        <end position="61"/>
    </location>
</feature>
<evidence type="ECO:0000313" key="3">
    <source>
        <dbReference type="Proteomes" id="UP000230069"/>
    </source>
</evidence>
<dbReference type="InParanoid" id="A0A2G5E0Q1"/>
<dbReference type="AlphaFoldDB" id="A0A2G5E0Q1"/>
<dbReference type="EMBL" id="KZ305030">
    <property type="protein sequence ID" value="PIA49107.1"/>
    <property type="molecule type" value="Genomic_DNA"/>
</dbReference>
<organism evidence="2 3">
    <name type="scientific">Aquilegia coerulea</name>
    <name type="common">Rocky mountain columbine</name>
    <dbReference type="NCBI Taxonomy" id="218851"/>
    <lineage>
        <taxon>Eukaryota</taxon>
        <taxon>Viridiplantae</taxon>
        <taxon>Streptophyta</taxon>
        <taxon>Embryophyta</taxon>
        <taxon>Tracheophyta</taxon>
        <taxon>Spermatophyta</taxon>
        <taxon>Magnoliopsida</taxon>
        <taxon>Ranunculales</taxon>
        <taxon>Ranunculaceae</taxon>
        <taxon>Thalictroideae</taxon>
        <taxon>Aquilegia</taxon>
    </lineage>
</organism>